<dbReference type="Gene3D" id="3.20.20.70">
    <property type="entry name" value="Aldolase class I"/>
    <property type="match status" value="1"/>
</dbReference>
<protein>
    <submittedName>
        <fullName evidence="2">Thiamine monophosphate synthase</fullName>
    </submittedName>
</protein>
<feature type="domain" description="Thiamine phosphate synthase/TenI" evidence="1">
    <location>
        <begin position="54"/>
        <end position="185"/>
    </location>
</feature>
<sequence>MFASYFISPKSWQALGVKEFEAHLMRVFRAHPPNFACLRQAGSAPFSPDVCAVFVRLCVAFKVVALINCKTPSASLESALEFGFSGVHLKSHVLDFAPKIPKHLQIFYSAHSIDEVQEALDCSVHFCTLSPIFATPNKPPPLGLDYFNALSPALKARVFALGGITTPRHIELVKNLHLKGFASIRYFLNP</sequence>
<evidence type="ECO:0000313" key="3">
    <source>
        <dbReference type="Proteomes" id="UP000046090"/>
    </source>
</evidence>
<reference evidence="3" key="1">
    <citation type="submission" date="2014-12" db="EMBL/GenBank/DDBJ databases">
        <authorList>
            <person name="Smet A."/>
        </authorList>
    </citation>
    <scope>NUCLEOTIDE SEQUENCE [LARGE SCALE GENOMIC DNA]</scope>
</reference>
<dbReference type="InterPro" id="IPR036206">
    <property type="entry name" value="ThiamineP_synth_sf"/>
</dbReference>
<dbReference type="InterPro" id="IPR013785">
    <property type="entry name" value="Aldolase_TIM"/>
</dbReference>
<dbReference type="GeneID" id="76196831"/>
<name>A0A0K2XEE9_HELHE</name>
<dbReference type="Pfam" id="PF02581">
    <property type="entry name" value="TMP-TENI"/>
    <property type="match status" value="1"/>
</dbReference>
<dbReference type="OrthoDB" id="5347413at2"/>
<dbReference type="RefSeq" id="WP_015106341.1">
    <property type="nucleotide sequence ID" value="NZ_AP026684.1"/>
</dbReference>
<evidence type="ECO:0000259" key="1">
    <source>
        <dbReference type="Pfam" id="PF02581"/>
    </source>
</evidence>
<dbReference type="CDD" id="cd00564">
    <property type="entry name" value="TMP_TenI"/>
    <property type="match status" value="1"/>
</dbReference>
<dbReference type="GO" id="GO:0009228">
    <property type="term" value="P:thiamine biosynthetic process"/>
    <property type="evidence" value="ECO:0007669"/>
    <property type="project" value="UniProtKB-KW"/>
</dbReference>
<gene>
    <name evidence="2" type="ORF">HHE01_10950</name>
</gene>
<dbReference type="AlphaFoldDB" id="A0A0K2XEE9"/>
<organism evidence="2 3">
    <name type="scientific">Helicobacter heilmannii</name>
    <dbReference type="NCBI Taxonomy" id="35817"/>
    <lineage>
        <taxon>Bacteria</taxon>
        <taxon>Pseudomonadati</taxon>
        <taxon>Campylobacterota</taxon>
        <taxon>Epsilonproteobacteria</taxon>
        <taxon>Campylobacterales</taxon>
        <taxon>Helicobacteraceae</taxon>
        <taxon>Helicobacter</taxon>
    </lineage>
</organism>
<dbReference type="STRING" id="1216962.BN341_5180"/>
<accession>A0A0K2XEE9</accession>
<evidence type="ECO:0000313" key="2">
    <source>
        <dbReference type="EMBL" id="CRI34249.1"/>
    </source>
</evidence>
<dbReference type="Proteomes" id="UP000046090">
    <property type="component" value="Unassembled WGS sequence"/>
</dbReference>
<proteinExistence type="predicted"/>
<dbReference type="EMBL" id="CDMK01000001">
    <property type="protein sequence ID" value="CRI34249.1"/>
    <property type="molecule type" value="Genomic_DNA"/>
</dbReference>
<dbReference type="InterPro" id="IPR022998">
    <property type="entry name" value="ThiamineP_synth_TenI"/>
</dbReference>
<keyword evidence="3" id="KW-1185">Reference proteome</keyword>
<dbReference type="SUPFAM" id="SSF51391">
    <property type="entry name" value="Thiamin phosphate synthase"/>
    <property type="match status" value="1"/>
</dbReference>